<dbReference type="PROSITE" id="PS00518">
    <property type="entry name" value="ZF_RING_1"/>
    <property type="match status" value="1"/>
</dbReference>
<dbReference type="SUPFAM" id="SSF57850">
    <property type="entry name" value="RING/U-box"/>
    <property type="match status" value="1"/>
</dbReference>
<feature type="region of interest" description="Disordered" evidence="5">
    <location>
        <begin position="1"/>
        <end position="68"/>
    </location>
</feature>
<keyword evidence="6" id="KW-1133">Transmembrane helix</keyword>
<proteinExistence type="predicted"/>
<gene>
    <name evidence="8" type="ORF">CDL15_Pgr003415</name>
    <name evidence="9" type="ORF">CRG98_040324</name>
</gene>
<dbReference type="SMART" id="SM00184">
    <property type="entry name" value="RING"/>
    <property type="match status" value="1"/>
</dbReference>
<evidence type="ECO:0000256" key="6">
    <source>
        <dbReference type="SAM" id="Phobius"/>
    </source>
</evidence>
<keyword evidence="2 4" id="KW-0863">Zinc-finger</keyword>
<organism evidence="8 10">
    <name type="scientific">Punica granatum</name>
    <name type="common">Pomegranate</name>
    <dbReference type="NCBI Taxonomy" id="22663"/>
    <lineage>
        <taxon>Eukaryota</taxon>
        <taxon>Viridiplantae</taxon>
        <taxon>Streptophyta</taxon>
        <taxon>Embryophyta</taxon>
        <taxon>Tracheophyta</taxon>
        <taxon>Spermatophyta</taxon>
        <taxon>Magnoliopsida</taxon>
        <taxon>eudicotyledons</taxon>
        <taxon>Gunneridae</taxon>
        <taxon>Pentapetalae</taxon>
        <taxon>rosids</taxon>
        <taxon>malvids</taxon>
        <taxon>Myrtales</taxon>
        <taxon>Lythraceae</taxon>
        <taxon>Punica</taxon>
    </lineage>
</organism>
<feature type="transmembrane region" description="Helical" evidence="6">
    <location>
        <begin position="222"/>
        <end position="240"/>
    </location>
</feature>
<feature type="compositionally biased region" description="Basic and acidic residues" evidence="5">
    <location>
        <begin position="1"/>
        <end position="13"/>
    </location>
</feature>
<dbReference type="PANTHER" id="PTHR22894:SF4">
    <property type="entry name" value="E3 UBIQUITIN-PROTEIN LIGASE RNF170-LIKE ISOFORM X1"/>
    <property type="match status" value="1"/>
</dbReference>
<dbReference type="GeneID" id="116196518"/>
<dbReference type="GO" id="GO:0061630">
    <property type="term" value="F:ubiquitin protein ligase activity"/>
    <property type="evidence" value="ECO:0007669"/>
    <property type="project" value="InterPro"/>
</dbReference>
<dbReference type="STRING" id="22663.A0A218X2R1"/>
<dbReference type="EMBL" id="PGOL01003834">
    <property type="protein sequence ID" value="PKI39268.1"/>
    <property type="molecule type" value="Genomic_DNA"/>
</dbReference>
<protein>
    <recommendedName>
        <fullName evidence="7">RING-type domain-containing protein</fullName>
    </recommendedName>
</protein>
<evidence type="ECO:0000256" key="3">
    <source>
        <dbReference type="ARBA" id="ARBA00022833"/>
    </source>
</evidence>
<dbReference type="PANTHER" id="PTHR22894">
    <property type="entry name" value="RING-TYPE DOMAIN-CONTAINING PROTEIN"/>
    <property type="match status" value="1"/>
</dbReference>
<accession>A0A218X2R1</accession>
<dbReference type="InterPro" id="IPR013083">
    <property type="entry name" value="Znf_RING/FYVE/PHD"/>
</dbReference>
<evidence type="ECO:0000256" key="1">
    <source>
        <dbReference type="ARBA" id="ARBA00022723"/>
    </source>
</evidence>
<keyword evidence="6" id="KW-0812">Transmembrane</keyword>
<evidence type="ECO:0000313" key="9">
    <source>
        <dbReference type="EMBL" id="PKI39268.1"/>
    </source>
</evidence>
<dbReference type="Gene3D" id="3.30.40.10">
    <property type="entry name" value="Zinc/RING finger domain, C3HC4 (zinc finger)"/>
    <property type="match status" value="1"/>
</dbReference>
<evidence type="ECO:0000256" key="2">
    <source>
        <dbReference type="ARBA" id="ARBA00022771"/>
    </source>
</evidence>
<evidence type="ECO:0000313" key="11">
    <source>
        <dbReference type="Proteomes" id="UP000233551"/>
    </source>
</evidence>
<evidence type="ECO:0000256" key="4">
    <source>
        <dbReference type="PROSITE-ProRule" id="PRU00175"/>
    </source>
</evidence>
<comment type="caution">
    <text evidence="8">The sequence shown here is derived from an EMBL/GenBank/DDBJ whole genome shotgun (WGS) entry which is preliminary data.</text>
</comment>
<dbReference type="Proteomes" id="UP000197138">
    <property type="component" value="Unassembled WGS sequence"/>
</dbReference>
<dbReference type="InterPro" id="IPR027370">
    <property type="entry name" value="Znf-RING_euk"/>
</dbReference>
<name>A0A218X2R1_PUNGR</name>
<dbReference type="AlphaFoldDB" id="A0A218X2R1"/>
<dbReference type="EMBL" id="MTKT01002492">
    <property type="protein sequence ID" value="OWM79243.1"/>
    <property type="molecule type" value="Genomic_DNA"/>
</dbReference>
<reference evidence="10" key="1">
    <citation type="journal article" date="2017" name="Plant J.">
        <title>The pomegranate (Punica granatum L.) genome and the genomics of punicalagin biosynthesis.</title>
        <authorList>
            <person name="Qin G."/>
            <person name="Xu C."/>
            <person name="Ming R."/>
            <person name="Tang H."/>
            <person name="Guyot R."/>
            <person name="Kramer E.M."/>
            <person name="Hu Y."/>
            <person name="Yi X."/>
            <person name="Qi Y."/>
            <person name="Xu X."/>
            <person name="Gao Z."/>
            <person name="Pan H."/>
            <person name="Jian J."/>
            <person name="Tian Y."/>
            <person name="Yue Z."/>
            <person name="Xu Y."/>
        </authorList>
    </citation>
    <scope>NUCLEOTIDE SEQUENCE [LARGE SCALE GENOMIC DNA]</scope>
    <source>
        <strain evidence="10">cv. Dabenzi</strain>
    </source>
</reference>
<dbReference type="InterPro" id="IPR001841">
    <property type="entry name" value="Znf_RING"/>
</dbReference>
<evidence type="ECO:0000313" key="8">
    <source>
        <dbReference type="EMBL" id="OWM79243.1"/>
    </source>
</evidence>
<dbReference type="PROSITE" id="PS50089">
    <property type="entry name" value="ZF_RING_2"/>
    <property type="match status" value="1"/>
</dbReference>
<dbReference type="GO" id="GO:0008270">
    <property type="term" value="F:zinc ion binding"/>
    <property type="evidence" value="ECO:0007669"/>
    <property type="project" value="UniProtKB-KW"/>
</dbReference>
<reference evidence="9 11" key="3">
    <citation type="submission" date="2017-11" db="EMBL/GenBank/DDBJ databases">
        <title>De-novo sequencing of pomegranate (Punica granatum L.) genome.</title>
        <authorList>
            <person name="Akparov Z."/>
            <person name="Amiraslanov A."/>
            <person name="Hajiyeva S."/>
            <person name="Abbasov M."/>
            <person name="Kaur K."/>
            <person name="Hamwieh A."/>
            <person name="Solovyev V."/>
            <person name="Salamov A."/>
            <person name="Braich B."/>
            <person name="Kosarev P."/>
            <person name="Mahmoud A."/>
            <person name="Hajiyev E."/>
            <person name="Babayeva S."/>
            <person name="Izzatullayeva V."/>
            <person name="Mammadov A."/>
            <person name="Mammadov A."/>
            <person name="Sharifova S."/>
            <person name="Ojaghi J."/>
            <person name="Eynullazada K."/>
            <person name="Bayramov B."/>
            <person name="Abdulazimova A."/>
            <person name="Shahmuradov I."/>
        </authorList>
    </citation>
    <scope>NUCLEOTIDE SEQUENCE [LARGE SCALE GENOMIC DNA]</scope>
    <source>
        <strain evidence="9">AG2017</strain>
        <strain evidence="11">cv. AG2017</strain>
        <tissue evidence="9">Leaf</tissue>
    </source>
</reference>
<keyword evidence="6" id="KW-0472">Membrane</keyword>
<dbReference type="OrthoDB" id="9049620at2759"/>
<dbReference type="Proteomes" id="UP000233551">
    <property type="component" value="Unassembled WGS sequence"/>
</dbReference>
<dbReference type="InterPro" id="IPR038896">
    <property type="entry name" value="RNF170"/>
</dbReference>
<keyword evidence="1" id="KW-0479">Metal-binding</keyword>
<reference evidence="8" key="2">
    <citation type="submission" date="2017-06" db="EMBL/GenBank/DDBJ databases">
        <title>The pomegranate genome and the genomics of punicalagin biosynthesis.</title>
        <authorList>
            <person name="Xu C."/>
        </authorList>
    </citation>
    <scope>NUCLEOTIDE SEQUENCE [LARGE SCALE GENOMIC DNA]</scope>
    <source>
        <tissue evidence="8">Fresh leaf</tissue>
    </source>
</reference>
<evidence type="ECO:0000259" key="7">
    <source>
        <dbReference type="PROSITE" id="PS50089"/>
    </source>
</evidence>
<feature type="domain" description="RING-type" evidence="7">
    <location>
        <begin position="75"/>
        <end position="118"/>
    </location>
</feature>
<dbReference type="InterPro" id="IPR017907">
    <property type="entry name" value="Znf_RING_CS"/>
</dbReference>
<dbReference type="Pfam" id="PF13445">
    <property type="entry name" value="zf-RING_UBOX"/>
    <property type="match status" value="1"/>
</dbReference>
<sequence length="260" mass="28963">MEADVFERFRCRDQSNPSGAVGGGGGGAEVMEEKPFADQPEVGETPAGNETPAAAAEEEGGGRAEREGPPDDDVCPICFGDFTVPCKSGCGHWYCASCILTYWSYNATPRPCKCPMCSRDIHRLIPQESLHLLHDDEVDKVLREVQRYNLLFVGGVRGAVQKAREVPFCIKRYFQRFVNRAIDPDRMLPCNEMRLLVTILIVLYRSTPLQSIPTGGVDVVEIMYHIGFVLLVILRLVGIIRSFRLARRARQLGAAQPRHD</sequence>
<feature type="compositionally biased region" description="Low complexity" evidence="5">
    <location>
        <begin position="44"/>
        <end position="55"/>
    </location>
</feature>
<evidence type="ECO:0000256" key="5">
    <source>
        <dbReference type="SAM" id="MobiDB-lite"/>
    </source>
</evidence>
<keyword evidence="3" id="KW-0862">Zinc</keyword>
<evidence type="ECO:0000313" key="10">
    <source>
        <dbReference type="Proteomes" id="UP000197138"/>
    </source>
</evidence>
<keyword evidence="11" id="KW-1185">Reference proteome</keyword>